<dbReference type="EMBL" id="BMAV01013695">
    <property type="protein sequence ID" value="GFY61560.1"/>
    <property type="molecule type" value="Genomic_DNA"/>
</dbReference>
<comment type="caution">
    <text evidence="1">The sequence shown here is derived from an EMBL/GenBank/DDBJ whole genome shotgun (WGS) entry which is preliminary data.</text>
</comment>
<organism evidence="1 2">
    <name type="scientific">Trichonephila inaurata madagascariensis</name>
    <dbReference type="NCBI Taxonomy" id="2747483"/>
    <lineage>
        <taxon>Eukaryota</taxon>
        <taxon>Metazoa</taxon>
        <taxon>Ecdysozoa</taxon>
        <taxon>Arthropoda</taxon>
        <taxon>Chelicerata</taxon>
        <taxon>Arachnida</taxon>
        <taxon>Araneae</taxon>
        <taxon>Araneomorphae</taxon>
        <taxon>Entelegynae</taxon>
        <taxon>Araneoidea</taxon>
        <taxon>Nephilidae</taxon>
        <taxon>Trichonephila</taxon>
        <taxon>Trichonephila inaurata</taxon>
    </lineage>
</organism>
<proteinExistence type="predicted"/>
<dbReference type="AlphaFoldDB" id="A0A8X7CA10"/>
<keyword evidence="2" id="KW-1185">Reference proteome</keyword>
<accession>A0A8X7CA10</accession>
<dbReference type="OrthoDB" id="425619at2759"/>
<reference evidence="1" key="1">
    <citation type="submission" date="2020-08" db="EMBL/GenBank/DDBJ databases">
        <title>Multicomponent nature underlies the extraordinary mechanical properties of spider dragline silk.</title>
        <authorList>
            <person name="Kono N."/>
            <person name="Nakamura H."/>
            <person name="Mori M."/>
            <person name="Yoshida Y."/>
            <person name="Ohtoshi R."/>
            <person name="Malay A.D."/>
            <person name="Moran D.A.P."/>
            <person name="Tomita M."/>
            <person name="Numata K."/>
            <person name="Arakawa K."/>
        </authorList>
    </citation>
    <scope>NUCLEOTIDE SEQUENCE</scope>
</reference>
<sequence>MTPVSRTHASNAVQKKTANFLPKRDGPYIIVIQRSPTTYEVANPNNLHDGLGPYNSTALRPCIDKEATPVILSEKEEDPGKEVYWFLIENDT</sequence>
<evidence type="ECO:0000313" key="2">
    <source>
        <dbReference type="Proteomes" id="UP000886998"/>
    </source>
</evidence>
<protein>
    <submittedName>
        <fullName evidence="1">Uncharacterized protein</fullName>
    </submittedName>
</protein>
<evidence type="ECO:0000313" key="1">
    <source>
        <dbReference type="EMBL" id="GFY61560.1"/>
    </source>
</evidence>
<gene>
    <name evidence="1" type="ORF">TNIN_78891</name>
</gene>
<name>A0A8X7CA10_9ARAC</name>
<dbReference type="Proteomes" id="UP000886998">
    <property type="component" value="Unassembled WGS sequence"/>
</dbReference>